<dbReference type="AlphaFoldDB" id="A0A451AFA1"/>
<evidence type="ECO:0000313" key="1">
    <source>
        <dbReference type="EMBL" id="VFK64705.1"/>
    </source>
</evidence>
<gene>
    <name evidence="1" type="ORF">BECKTC1821F_GA0114240_11404</name>
</gene>
<proteinExistence type="predicted"/>
<accession>A0A451AFA1</accession>
<name>A0A451AFA1_9GAMM</name>
<sequence length="158" mass="17714">MNLNLPDVTLMATFHDFGEARSGDTGVSSLSVHGVCKLFTLEREGLEANLKGLKISQRVLELFDDDRGYKTPEALIVHIVDNLEGIEKSFHAARDAKEIIDDVLKNIRSNMEIYNNKKDVDEKLGEVARFLVREILTPGIEVIAVAYDMDVNIENILN</sequence>
<dbReference type="EMBL" id="CAADFW010000140">
    <property type="protein sequence ID" value="VFK64705.1"/>
    <property type="molecule type" value="Genomic_DNA"/>
</dbReference>
<evidence type="ECO:0008006" key="2">
    <source>
        <dbReference type="Google" id="ProtNLM"/>
    </source>
</evidence>
<dbReference type="SUPFAM" id="SSF109604">
    <property type="entry name" value="HD-domain/PDEase-like"/>
    <property type="match status" value="1"/>
</dbReference>
<dbReference type="Gene3D" id="1.10.3210.10">
    <property type="entry name" value="Hypothetical protein af1432"/>
    <property type="match status" value="1"/>
</dbReference>
<organism evidence="1">
    <name type="scientific">Candidatus Kentrum sp. TC</name>
    <dbReference type="NCBI Taxonomy" id="2126339"/>
    <lineage>
        <taxon>Bacteria</taxon>
        <taxon>Pseudomonadati</taxon>
        <taxon>Pseudomonadota</taxon>
        <taxon>Gammaproteobacteria</taxon>
        <taxon>Candidatus Kentrum</taxon>
    </lineage>
</organism>
<reference evidence="1" key="1">
    <citation type="submission" date="2019-02" db="EMBL/GenBank/DDBJ databases">
        <authorList>
            <person name="Gruber-Vodicka R. H."/>
            <person name="Seah K. B. B."/>
        </authorList>
    </citation>
    <scope>NUCLEOTIDE SEQUENCE</scope>
    <source>
        <strain evidence="1">BECK_BZ126</strain>
    </source>
</reference>
<protein>
    <recommendedName>
        <fullName evidence="2">HD domain-containing protein</fullName>
    </recommendedName>
</protein>